<sequence>MSSKNSIKEENQIDAENVDNNDVKESKIEENSVNESNEKTNTSEETLKEITSDKVDVNTNIENEPKDEIDPIEKSDKQEELVENLTNVDNNRENIANENIEIENKKKIDIEVDVDVDIDPYKQVLDLEDKKDVKKNDSVSSDQVLNAEKDLINELQDSETDKNIVENDDNVINEIDQEKSELIEKLNEIDKTMENDEEILKNGQNKQDDIQDNISSYREQLTIEVESENDKDVVFETHEKEKQSQYDRTEVRQRRENLFVTYKKIQGKLCEYFLRKKSEEVKRLNDTTDANYQTKYYKTIEMIDDINNMIVTTNDKYSMVTDEWQEKYNVKVIKANNVHTEILETIKSVALSTIDDKFGKNVTLKTFEKPFDNWKVKQQQKYVLTLANIKLKNKLQSFANTLKSKEELTDGLHLIDFEQLKIENQTYNEKIEERHVELLKLRKKITDTVQIISHTKERLNFTNIKNSLNREEFLELEKCLFIKRDDITKLKQERDYLRIENQNLMENSGLLGKTSLLKDYENRYDEKENLENELELLKKEHERLLFEFECLKKKSNCEKSKNDVITKADGVSANTPNNSHYTLL</sequence>
<dbReference type="InterPro" id="IPR051885">
    <property type="entry name" value="CC_CF"/>
</dbReference>
<accession>A0A177B602</accession>
<feature type="region of interest" description="Disordered" evidence="5">
    <location>
        <begin position="1"/>
        <end position="76"/>
    </location>
</feature>
<dbReference type="PANTHER" id="PTHR15654:SF1">
    <property type="entry name" value="COILED-COIL DOMAIN-CONTAINING PROTEIN 96"/>
    <property type="match status" value="1"/>
</dbReference>
<proteinExistence type="predicted"/>
<comment type="subcellular location">
    <subcellularLocation>
        <location evidence="1">Cell projection</location>
        <location evidence="1">Cilium</location>
    </subcellularLocation>
</comment>
<feature type="coiled-coil region" evidence="4">
    <location>
        <begin position="148"/>
        <end position="220"/>
    </location>
</feature>
<organism evidence="7 8">
    <name type="scientific">Intoshia linei</name>
    <dbReference type="NCBI Taxonomy" id="1819745"/>
    <lineage>
        <taxon>Eukaryota</taxon>
        <taxon>Metazoa</taxon>
        <taxon>Spiralia</taxon>
        <taxon>Lophotrochozoa</taxon>
        <taxon>Mesozoa</taxon>
        <taxon>Orthonectida</taxon>
        <taxon>Rhopaluridae</taxon>
        <taxon>Intoshia</taxon>
    </lineage>
</organism>
<evidence type="ECO:0000256" key="5">
    <source>
        <dbReference type="SAM" id="MobiDB-lite"/>
    </source>
</evidence>
<keyword evidence="8" id="KW-1185">Reference proteome</keyword>
<reference evidence="7 8" key="1">
    <citation type="submission" date="2016-04" db="EMBL/GenBank/DDBJ databases">
        <title>The genome of Intoshia linei affirms orthonectids as highly simplified spiralians.</title>
        <authorList>
            <person name="Mikhailov K.V."/>
            <person name="Slusarev G.S."/>
            <person name="Nikitin M.A."/>
            <person name="Logacheva M.D."/>
            <person name="Penin A."/>
            <person name="Aleoshin V."/>
            <person name="Panchin Y.V."/>
        </authorList>
    </citation>
    <scope>NUCLEOTIDE SEQUENCE [LARGE SCALE GENOMIC DNA]</scope>
    <source>
        <strain evidence="7">Intl2013</strain>
        <tissue evidence="7">Whole animal</tissue>
    </source>
</reference>
<evidence type="ECO:0000256" key="4">
    <source>
        <dbReference type="SAM" id="Coils"/>
    </source>
</evidence>
<dbReference type="Proteomes" id="UP000078046">
    <property type="component" value="Unassembled WGS sequence"/>
</dbReference>
<dbReference type="Pfam" id="PF13870">
    <property type="entry name" value="CCDC113_CCDC96_CC"/>
    <property type="match status" value="1"/>
</dbReference>
<evidence type="ECO:0000256" key="3">
    <source>
        <dbReference type="ARBA" id="ARBA00023273"/>
    </source>
</evidence>
<dbReference type="EMBL" id="LWCA01000350">
    <property type="protein sequence ID" value="OAF69011.1"/>
    <property type="molecule type" value="Genomic_DNA"/>
</dbReference>
<evidence type="ECO:0000313" key="7">
    <source>
        <dbReference type="EMBL" id="OAF69011.1"/>
    </source>
</evidence>
<dbReference type="GO" id="GO:0005930">
    <property type="term" value="C:axoneme"/>
    <property type="evidence" value="ECO:0007669"/>
    <property type="project" value="TreeGrafter"/>
</dbReference>
<name>A0A177B602_9BILA</name>
<comment type="caution">
    <text evidence="7">The sequence shown here is derived from an EMBL/GenBank/DDBJ whole genome shotgun (WGS) entry which is preliminary data.</text>
</comment>
<feature type="compositionally biased region" description="Basic and acidic residues" evidence="5">
    <location>
        <begin position="21"/>
        <end position="56"/>
    </location>
</feature>
<dbReference type="PANTHER" id="PTHR15654">
    <property type="entry name" value="COILED-COIL DOMAIN-CONTAINING PROTEIN 113-RELATED"/>
    <property type="match status" value="1"/>
</dbReference>
<feature type="compositionally biased region" description="Basic and acidic residues" evidence="5">
    <location>
        <begin position="63"/>
        <end position="76"/>
    </location>
</feature>
<dbReference type="AlphaFoldDB" id="A0A177B602"/>
<feature type="coiled-coil region" evidence="4">
    <location>
        <begin position="487"/>
        <end position="554"/>
    </location>
</feature>
<dbReference type="GO" id="GO:0036064">
    <property type="term" value="C:ciliary basal body"/>
    <property type="evidence" value="ECO:0007669"/>
    <property type="project" value="TreeGrafter"/>
</dbReference>
<keyword evidence="2 4" id="KW-0175">Coiled coil</keyword>
<dbReference type="InterPro" id="IPR025254">
    <property type="entry name" value="CCDC113/CCDC96_CC"/>
</dbReference>
<keyword evidence="3" id="KW-0966">Cell projection</keyword>
<evidence type="ECO:0000259" key="6">
    <source>
        <dbReference type="Pfam" id="PF13870"/>
    </source>
</evidence>
<evidence type="ECO:0000256" key="1">
    <source>
        <dbReference type="ARBA" id="ARBA00004138"/>
    </source>
</evidence>
<dbReference type="GO" id="GO:0060271">
    <property type="term" value="P:cilium assembly"/>
    <property type="evidence" value="ECO:0007669"/>
    <property type="project" value="TreeGrafter"/>
</dbReference>
<evidence type="ECO:0000313" key="8">
    <source>
        <dbReference type="Proteomes" id="UP000078046"/>
    </source>
</evidence>
<gene>
    <name evidence="7" type="ORF">A3Q56_03213</name>
</gene>
<protein>
    <recommendedName>
        <fullName evidence="6">CCDC113/CCDC96 coiled-coil domain-containing protein</fullName>
    </recommendedName>
</protein>
<feature type="coiled-coil region" evidence="4">
    <location>
        <begin position="78"/>
        <end position="105"/>
    </location>
</feature>
<evidence type="ECO:0000256" key="2">
    <source>
        <dbReference type="ARBA" id="ARBA00023054"/>
    </source>
</evidence>
<feature type="compositionally biased region" description="Basic and acidic residues" evidence="5">
    <location>
        <begin position="1"/>
        <end position="11"/>
    </location>
</feature>
<feature type="domain" description="CCDC113/CCDC96 coiled-coil" evidence="6">
    <location>
        <begin position="378"/>
        <end position="544"/>
    </location>
</feature>
<dbReference type="OrthoDB" id="10254794at2759"/>